<name>A0ABY9AKC9_PARCI</name>
<dbReference type="EMBL" id="CP127363">
    <property type="protein sequence ID" value="WIY47395.1"/>
    <property type="molecule type" value="Genomic_DNA"/>
</dbReference>
<organism evidence="2 3">
    <name type="scientific">Paracidovorax citrulli</name>
    <name type="common">Acidovorax citrulli</name>
    <dbReference type="NCBI Taxonomy" id="80869"/>
    <lineage>
        <taxon>Bacteria</taxon>
        <taxon>Pseudomonadati</taxon>
        <taxon>Pseudomonadota</taxon>
        <taxon>Betaproteobacteria</taxon>
        <taxon>Burkholderiales</taxon>
        <taxon>Comamonadaceae</taxon>
        <taxon>Paracidovorax</taxon>
    </lineage>
</organism>
<proteinExistence type="predicted"/>
<dbReference type="GeneID" id="79793279"/>
<feature type="region of interest" description="Disordered" evidence="1">
    <location>
        <begin position="115"/>
        <end position="138"/>
    </location>
</feature>
<protein>
    <submittedName>
        <fullName evidence="2">Uncharacterized protein</fullName>
    </submittedName>
</protein>
<keyword evidence="3" id="KW-1185">Reference proteome</keyword>
<sequence length="138" mass="14862">MPKLINPTLQAKRQSVVDFLANAVPSVAEEATDGLNDLVHATTETGKAGEMVIKIKMRPIGGKAGQMEIDAEVKTKLPQPTRGKTILFATADNNLQRTDPRQQTLDGVRDVNQESVAQQGGVRSVAPEAKQPLRAVTH</sequence>
<reference evidence="2 3" key="1">
    <citation type="submission" date="2023-06" db="EMBL/GenBank/DDBJ databases">
        <authorList>
            <person name="Ham H."/>
            <person name="Park D.S."/>
        </authorList>
    </citation>
    <scope>NUCLEOTIDE SEQUENCE [LARGE SCALE GENOMIC DNA]</scope>
    <source>
        <strain evidence="2 3">KACC 17005</strain>
    </source>
</reference>
<gene>
    <name evidence="2" type="ORF">QRO08_16325</name>
</gene>
<evidence type="ECO:0000313" key="3">
    <source>
        <dbReference type="Proteomes" id="UP001242732"/>
    </source>
</evidence>
<dbReference type="Proteomes" id="UP001242732">
    <property type="component" value="Chromosome"/>
</dbReference>
<dbReference type="RefSeq" id="WP_011794817.1">
    <property type="nucleotide sequence ID" value="NZ_CP023687.1"/>
</dbReference>
<evidence type="ECO:0000313" key="2">
    <source>
        <dbReference type="EMBL" id="WIY47395.1"/>
    </source>
</evidence>
<evidence type="ECO:0000256" key="1">
    <source>
        <dbReference type="SAM" id="MobiDB-lite"/>
    </source>
</evidence>
<accession>A0ABY9AKC9</accession>